<feature type="non-terminal residue" evidence="1">
    <location>
        <position position="1"/>
    </location>
</feature>
<sequence length="14" mass="1658">SNILFWSNHLRSPS</sequence>
<gene>
    <name evidence="1" type="ORF">rCG_41147</name>
</gene>
<protein>
    <submittedName>
        <fullName evidence="1">RCG41147</fullName>
    </submittedName>
</protein>
<proteinExistence type="predicted"/>
<evidence type="ECO:0000313" key="1">
    <source>
        <dbReference type="EMBL" id="EDL92827.1"/>
    </source>
</evidence>
<dbReference type="EMBL" id="CH474052">
    <property type="protein sequence ID" value="EDL92827.1"/>
    <property type="molecule type" value="Genomic_DNA"/>
</dbReference>
<name>A6KIQ2_RAT</name>
<evidence type="ECO:0000313" key="2">
    <source>
        <dbReference type="Proteomes" id="UP000234681"/>
    </source>
</evidence>
<accession>A6KIQ2</accession>
<reference evidence="1 2" key="1">
    <citation type="submission" date="2005-09" db="EMBL/GenBank/DDBJ databases">
        <authorList>
            <person name="Mural R.J."/>
            <person name="Li P.W."/>
            <person name="Adams M.D."/>
            <person name="Amanatides P.G."/>
            <person name="Baden-Tillson H."/>
            <person name="Barnstead M."/>
            <person name="Chin S.H."/>
            <person name="Dew I."/>
            <person name="Evans C.A."/>
            <person name="Ferriera S."/>
            <person name="Flanigan M."/>
            <person name="Fosler C."/>
            <person name="Glodek A."/>
            <person name="Gu Z."/>
            <person name="Holt R.A."/>
            <person name="Jennings D."/>
            <person name="Kraft C.L."/>
            <person name="Lu F."/>
            <person name="Nguyen T."/>
            <person name="Nusskern D.R."/>
            <person name="Pfannkoch C.M."/>
            <person name="Sitter C."/>
            <person name="Sutton G.G."/>
            <person name="Venter J.C."/>
            <person name="Wang Z."/>
            <person name="Woodage T."/>
            <person name="Zheng X.H."/>
            <person name="Zhong F."/>
        </authorList>
    </citation>
    <scope>NUCLEOTIDE SEQUENCE [LARGE SCALE GENOMIC DNA]</scope>
    <source>
        <strain>BN</strain>
        <strain evidence="2">Sprague-Dawley</strain>
    </source>
</reference>
<dbReference type="Proteomes" id="UP000234681">
    <property type="component" value="Chromosome 1"/>
</dbReference>
<organism evidence="1 2">
    <name type="scientific">Rattus norvegicus</name>
    <name type="common">Rat</name>
    <dbReference type="NCBI Taxonomy" id="10116"/>
    <lineage>
        <taxon>Eukaryota</taxon>
        <taxon>Metazoa</taxon>
        <taxon>Chordata</taxon>
        <taxon>Craniata</taxon>
        <taxon>Vertebrata</taxon>
        <taxon>Euteleostomi</taxon>
        <taxon>Mammalia</taxon>
        <taxon>Eutheria</taxon>
        <taxon>Euarchontoglires</taxon>
        <taxon>Glires</taxon>
        <taxon>Rodentia</taxon>
        <taxon>Myomorpha</taxon>
        <taxon>Muroidea</taxon>
        <taxon>Muridae</taxon>
        <taxon>Murinae</taxon>
        <taxon>Rattus</taxon>
    </lineage>
</organism>
<feature type="non-terminal residue" evidence="1">
    <location>
        <position position="14"/>
    </location>
</feature>